<evidence type="ECO:0000256" key="4">
    <source>
        <dbReference type="ARBA" id="ARBA00022787"/>
    </source>
</evidence>
<evidence type="ECO:0000256" key="5">
    <source>
        <dbReference type="ARBA" id="ARBA00022989"/>
    </source>
</evidence>
<evidence type="ECO:0000256" key="2">
    <source>
        <dbReference type="ARBA" id="ARBA00008969"/>
    </source>
</evidence>
<sequence length="66" mass="7704">LSDEHNRVWLSQAGRQLIADLLRHARKDPSPFYLAYDAMIQYLGESQHMEIVDNELKQRGVSDFTE</sequence>
<keyword evidence="5" id="KW-1133">Transmembrane helix</keyword>
<name>A0A183DAN0_9BILA</name>
<keyword evidence="6" id="KW-0496">Mitochondrion</keyword>
<dbReference type="GO" id="GO:0005741">
    <property type="term" value="C:mitochondrial outer membrane"/>
    <property type="evidence" value="ECO:0007669"/>
    <property type="project" value="UniProtKB-SubCell"/>
</dbReference>
<protein>
    <submittedName>
        <fullName evidence="8">Transcriptional regulator</fullName>
    </submittedName>
</protein>
<evidence type="ECO:0000256" key="6">
    <source>
        <dbReference type="ARBA" id="ARBA00023128"/>
    </source>
</evidence>
<dbReference type="PANTHER" id="PTHR21508:SF5">
    <property type="entry name" value="MITOGUARDIN"/>
    <property type="match status" value="1"/>
</dbReference>
<comment type="similarity">
    <text evidence="2">Belongs to the mitoguardin family.</text>
</comment>
<dbReference type="Pfam" id="PF10265">
    <property type="entry name" value="Miga"/>
    <property type="match status" value="1"/>
</dbReference>
<comment type="subcellular location">
    <subcellularLocation>
        <location evidence="1">Mitochondrion outer membrane</location>
    </subcellularLocation>
</comment>
<keyword evidence="7" id="KW-0472">Membrane</keyword>
<dbReference type="AlphaFoldDB" id="A0A183DAN0"/>
<dbReference type="InterPro" id="IPR019392">
    <property type="entry name" value="Miga"/>
</dbReference>
<keyword evidence="3" id="KW-0812">Transmembrane</keyword>
<proteinExistence type="inferred from homology"/>
<accession>A0A183DAN0</accession>
<dbReference type="WBParaSite" id="GPUH_0000577901-mRNA-1">
    <property type="protein sequence ID" value="GPUH_0000577901-mRNA-1"/>
    <property type="gene ID" value="GPUH_0000577901"/>
</dbReference>
<dbReference type="PANTHER" id="PTHR21508">
    <property type="entry name" value="MITOGUARDIN"/>
    <property type="match status" value="1"/>
</dbReference>
<evidence type="ECO:0000313" key="8">
    <source>
        <dbReference type="WBParaSite" id="GPUH_0000577901-mRNA-1"/>
    </source>
</evidence>
<evidence type="ECO:0000256" key="1">
    <source>
        <dbReference type="ARBA" id="ARBA00004294"/>
    </source>
</evidence>
<keyword evidence="4" id="KW-1000">Mitochondrion outer membrane</keyword>
<evidence type="ECO:0000256" key="7">
    <source>
        <dbReference type="ARBA" id="ARBA00023136"/>
    </source>
</evidence>
<organism evidence="8">
    <name type="scientific">Gongylonema pulchrum</name>
    <dbReference type="NCBI Taxonomy" id="637853"/>
    <lineage>
        <taxon>Eukaryota</taxon>
        <taxon>Metazoa</taxon>
        <taxon>Ecdysozoa</taxon>
        <taxon>Nematoda</taxon>
        <taxon>Chromadorea</taxon>
        <taxon>Rhabditida</taxon>
        <taxon>Spirurina</taxon>
        <taxon>Spiruromorpha</taxon>
        <taxon>Spiruroidea</taxon>
        <taxon>Gongylonematidae</taxon>
        <taxon>Gongylonema</taxon>
    </lineage>
</organism>
<evidence type="ECO:0000256" key="3">
    <source>
        <dbReference type="ARBA" id="ARBA00022692"/>
    </source>
</evidence>
<reference evidence="8" key="1">
    <citation type="submission" date="2016-06" db="UniProtKB">
        <authorList>
            <consortium name="WormBaseParasite"/>
        </authorList>
    </citation>
    <scope>IDENTIFICATION</scope>
</reference>
<dbReference type="GO" id="GO:0008053">
    <property type="term" value="P:mitochondrial fusion"/>
    <property type="evidence" value="ECO:0007669"/>
    <property type="project" value="InterPro"/>
</dbReference>